<dbReference type="PROSITE" id="PS50893">
    <property type="entry name" value="ABC_TRANSPORTER_2"/>
    <property type="match status" value="1"/>
</dbReference>
<feature type="domain" description="ABC transporter" evidence="7">
    <location>
        <begin position="25"/>
        <end position="238"/>
    </location>
</feature>
<dbReference type="InterPro" id="IPR027417">
    <property type="entry name" value="P-loop_NTPase"/>
</dbReference>
<keyword evidence="9" id="KW-1185">Reference proteome</keyword>
<keyword evidence="4 8" id="KW-0067">ATP-binding</keyword>
<evidence type="ECO:0000256" key="5">
    <source>
        <dbReference type="ARBA" id="ARBA00022967"/>
    </source>
</evidence>
<dbReference type="Proteomes" id="UP000440096">
    <property type="component" value="Unassembled WGS sequence"/>
</dbReference>
<dbReference type="EMBL" id="WMBA01000045">
    <property type="protein sequence ID" value="MTD57245.1"/>
    <property type="molecule type" value="Genomic_DNA"/>
</dbReference>
<keyword evidence="2" id="KW-1003">Cell membrane</keyword>
<dbReference type="PROSITE" id="PS00211">
    <property type="entry name" value="ABC_TRANSPORTER_1"/>
    <property type="match status" value="1"/>
</dbReference>
<dbReference type="InterPro" id="IPR017871">
    <property type="entry name" value="ABC_transporter-like_CS"/>
</dbReference>
<dbReference type="OrthoDB" id="4533303at2"/>
<gene>
    <name evidence="8" type="ORF">GKO32_25180</name>
</gene>
<evidence type="ECO:0000313" key="9">
    <source>
        <dbReference type="Proteomes" id="UP000440096"/>
    </source>
</evidence>
<evidence type="ECO:0000256" key="4">
    <source>
        <dbReference type="ARBA" id="ARBA00022840"/>
    </source>
</evidence>
<dbReference type="PANTHER" id="PTHR42788">
    <property type="entry name" value="TAURINE IMPORT ATP-BINDING PROTEIN-RELATED"/>
    <property type="match status" value="1"/>
</dbReference>
<organism evidence="8 9">
    <name type="scientific">Amycolatopsis pithecellobii</name>
    <dbReference type="NCBI Taxonomy" id="664692"/>
    <lineage>
        <taxon>Bacteria</taxon>
        <taxon>Bacillati</taxon>
        <taxon>Actinomycetota</taxon>
        <taxon>Actinomycetes</taxon>
        <taxon>Pseudonocardiales</taxon>
        <taxon>Pseudonocardiaceae</taxon>
        <taxon>Amycolatopsis</taxon>
    </lineage>
</organism>
<dbReference type="Gene3D" id="3.40.50.300">
    <property type="entry name" value="P-loop containing nucleotide triphosphate hydrolases"/>
    <property type="match status" value="1"/>
</dbReference>
<evidence type="ECO:0000256" key="3">
    <source>
        <dbReference type="ARBA" id="ARBA00022741"/>
    </source>
</evidence>
<dbReference type="GO" id="GO:0016887">
    <property type="term" value="F:ATP hydrolysis activity"/>
    <property type="evidence" value="ECO:0007669"/>
    <property type="project" value="InterPro"/>
</dbReference>
<reference evidence="8 9" key="1">
    <citation type="submission" date="2019-11" db="EMBL/GenBank/DDBJ databases">
        <title>Draft genome of Amycolatopsis RM579.</title>
        <authorList>
            <person name="Duangmal K."/>
            <person name="Mingma R."/>
        </authorList>
    </citation>
    <scope>NUCLEOTIDE SEQUENCE [LARGE SCALE GENOMIC DNA]</scope>
    <source>
        <strain evidence="8 9">RM579</strain>
    </source>
</reference>
<evidence type="ECO:0000256" key="1">
    <source>
        <dbReference type="ARBA" id="ARBA00022448"/>
    </source>
</evidence>
<dbReference type="InterPro" id="IPR050166">
    <property type="entry name" value="ABC_transporter_ATP-bind"/>
</dbReference>
<dbReference type="PANTHER" id="PTHR42788:SF17">
    <property type="entry name" value="ALIPHATIC SULFONATES IMPORT ATP-BINDING PROTEIN SSUB"/>
    <property type="match status" value="1"/>
</dbReference>
<evidence type="ECO:0000259" key="7">
    <source>
        <dbReference type="PROSITE" id="PS50893"/>
    </source>
</evidence>
<comment type="caution">
    <text evidence="8">The sequence shown here is derived from an EMBL/GenBank/DDBJ whole genome shotgun (WGS) entry which is preliminary data.</text>
</comment>
<sequence>MARRTEDPHQEDRHRRPLGEAVSAVEVRGLVRRFGARTVLNGLDLDIAEGEFVALIGQSGCGKTTLLRLLAGLDQSDDGRITAPDAKMVVFQEHRLLPWRRVWRNVSVGLGGNARAAALRALAEVGLDGHAEAWPATLSGGEAQRVALARALVREPRLLLLDEPFAALDALTRIKMHALVRDLVTRHRPAVLLVTHDVDEAILLADRVVAMRDGHLAAQHRIGFDGPRDRKSPEFPVLRETLLAELGVADDLART</sequence>
<evidence type="ECO:0000313" key="8">
    <source>
        <dbReference type="EMBL" id="MTD57245.1"/>
    </source>
</evidence>
<dbReference type="GO" id="GO:0005524">
    <property type="term" value="F:ATP binding"/>
    <property type="evidence" value="ECO:0007669"/>
    <property type="project" value="UniProtKB-KW"/>
</dbReference>
<evidence type="ECO:0000256" key="2">
    <source>
        <dbReference type="ARBA" id="ARBA00022475"/>
    </source>
</evidence>
<keyword evidence="5" id="KW-1278">Translocase</keyword>
<keyword evidence="6" id="KW-0472">Membrane</keyword>
<dbReference type="InterPro" id="IPR003439">
    <property type="entry name" value="ABC_transporter-like_ATP-bd"/>
</dbReference>
<name>A0A6N7YW01_9PSEU</name>
<dbReference type="SMART" id="SM00382">
    <property type="entry name" value="AAA"/>
    <property type="match status" value="1"/>
</dbReference>
<proteinExistence type="predicted"/>
<keyword evidence="3" id="KW-0547">Nucleotide-binding</keyword>
<dbReference type="SUPFAM" id="SSF52540">
    <property type="entry name" value="P-loop containing nucleoside triphosphate hydrolases"/>
    <property type="match status" value="1"/>
</dbReference>
<evidence type="ECO:0000256" key="6">
    <source>
        <dbReference type="ARBA" id="ARBA00023136"/>
    </source>
</evidence>
<keyword evidence="1" id="KW-0813">Transport</keyword>
<protein>
    <submittedName>
        <fullName evidence="8">ATP-binding cassette domain-containing protein</fullName>
    </submittedName>
</protein>
<dbReference type="InterPro" id="IPR003593">
    <property type="entry name" value="AAA+_ATPase"/>
</dbReference>
<accession>A0A6N7YW01</accession>
<dbReference type="AlphaFoldDB" id="A0A6N7YW01"/>
<dbReference type="Pfam" id="PF00005">
    <property type="entry name" value="ABC_tran"/>
    <property type="match status" value="1"/>
</dbReference>